<dbReference type="SUPFAM" id="SSF140931">
    <property type="entry name" value="Fic-like"/>
    <property type="match status" value="1"/>
</dbReference>
<dbReference type="Pfam" id="PF02661">
    <property type="entry name" value="Fic"/>
    <property type="match status" value="1"/>
</dbReference>
<accession>A0A6S6SU96</accession>
<gene>
    <name evidence="5" type="ORF">HELGO_WM16721</name>
</gene>
<name>A0A6S6SU96_9BACT</name>
<evidence type="ECO:0000256" key="3">
    <source>
        <dbReference type="PIRSR" id="PIRSR640198-3"/>
    </source>
</evidence>
<feature type="binding site" evidence="2">
    <location>
        <begin position="224"/>
        <end position="231"/>
    </location>
    <ligand>
        <name>ATP</name>
        <dbReference type="ChEBI" id="CHEBI:30616"/>
    </ligand>
</feature>
<evidence type="ECO:0000259" key="4">
    <source>
        <dbReference type="PROSITE" id="PS51459"/>
    </source>
</evidence>
<dbReference type="InterPro" id="IPR003812">
    <property type="entry name" value="Fido"/>
</dbReference>
<dbReference type="PANTHER" id="PTHR13504">
    <property type="entry name" value="FIDO DOMAIN-CONTAINING PROTEIN DDB_G0283145"/>
    <property type="match status" value="1"/>
</dbReference>
<dbReference type="AlphaFoldDB" id="A0A6S6SU96"/>
<evidence type="ECO:0000256" key="2">
    <source>
        <dbReference type="PIRSR" id="PIRSR640198-2"/>
    </source>
</evidence>
<proteinExistence type="predicted"/>
<dbReference type="EMBL" id="CACVAZ010000090">
    <property type="protein sequence ID" value="CAA6814130.1"/>
    <property type="molecule type" value="Genomic_DNA"/>
</dbReference>
<dbReference type="Gene3D" id="1.10.3290.10">
    <property type="entry name" value="Fido-like domain"/>
    <property type="match status" value="1"/>
</dbReference>
<feature type="domain" description="Fido" evidence="4">
    <location>
        <begin position="124"/>
        <end position="277"/>
    </location>
</feature>
<sequence length="295" mass="33829">MCYNNFKKLKVNGKVLQNINYYTQFPTTDLETLFQKADDLKEKIDKQKKQDSNLWATILQKLKVDWTYNSNSIEGSTLSRGDTHFFLTEGLTVEGKPFKDFLDAKNHIEAIDYLYEIVSSQRSISEGLIKELNALILSGITYTNAQDFEGNPMRKKATAGEYKKQPNHVLLPSGEIHRYVEPIHVPSQMQELVEWIGHSKETLHPIFMAAIVHYNLVRIHAFDDGNGRGARILMNLILMNKGFFPAVVKTEKKRKYLASLQQADKGDIIPFIDFISLELIDTLEDVWNDLSSNLE</sequence>
<evidence type="ECO:0000256" key="1">
    <source>
        <dbReference type="PIRSR" id="PIRSR640198-1"/>
    </source>
</evidence>
<dbReference type="PROSITE" id="PS51459">
    <property type="entry name" value="FIDO"/>
    <property type="match status" value="1"/>
</dbReference>
<evidence type="ECO:0000313" key="5">
    <source>
        <dbReference type="EMBL" id="CAA6814130.1"/>
    </source>
</evidence>
<dbReference type="GO" id="GO:0005524">
    <property type="term" value="F:ATP binding"/>
    <property type="evidence" value="ECO:0007669"/>
    <property type="project" value="UniProtKB-KW"/>
</dbReference>
<feature type="active site" evidence="1">
    <location>
        <position position="220"/>
    </location>
</feature>
<protein>
    <recommendedName>
        <fullName evidence="4">Fido domain-containing protein</fullName>
    </recommendedName>
</protein>
<dbReference type="PANTHER" id="PTHR13504:SF38">
    <property type="entry name" value="FIDO DOMAIN-CONTAINING PROTEIN"/>
    <property type="match status" value="1"/>
</dbReference>
<reference evidence="5" key="1">
    <citation type="submission" date="2020-01" db="EMBL/GenBank/DDBJ databases">
        <authorList>
            <person name="Meier V. D."/>
            <person name="Meier V D."/>
        </authorList>
    </citation>
    <scope>NUCLEOTIDE SEQUENCE</scope>
    <source>
        <strain evidence="5">HLG_WM_MAG_02</strain>
    </source>
</reference>
<feature type="site" description="Important for autoinhibition of adenylyltransferase activity" evidence="3">
    <location>
        <position position="74"/>
    </location>
</feature>
<keyword evidence="2" id="KW-0067">ATP-binding</keyword>
<organism evidence="5">
    <name type="scientific">uncultured Sulfurovum sp</name>
    <dbReference type="NCBI Taxonomy" id="269237"/>
    <lineage>
        <taxon>Bacteria</taxon>
        <taxon>Pseudomonadati</taxon>
        <taxon>Campylobacterota</taxon>
        <taxon>Epsilonproteobacteria</taxon>
        <taxon>Campylobacterales</taxon>
        <taxon>Sulfurovaceae</taxon>
        <taxon>Sulfurovum</taxon>
        <taxon>environmental samples</taxon>
    </lineage>
</organism>
<dbReference type="InterPro" id="IPR040198">
    <property type="entry name" value="Fido_containing"/>
</dbReference>
<dbReference type="InterPro" id="IPR036597">
    <property type="entry name" value="Fido-like_dom_sf"/>
</dbReference>
<keyword evidence="2" id="KW-0547">Nucleotide-binding</keyword>